<feature type="compositionally biased region" description="Low complexity" evidence="1">
    <location>
        <begin position="801"/>
        <end position="810"/>
    </location>
</feature>
<feature type="compositionally biased region" description="Polar residues" evidence="1">
    <location>
        <begin position="511"/>
        <end position="520"/>
    </location>
</feature>
<evidence type="ECO:0000256" key="1">
    <source>
        <dbReference type="SAM" id="MobiDB-lite"/>
    </source>
</evidence>
<feature type="compositionally biased region" description="Pro residues" evidence="1">
    <location>
        <begin position="354"/>
        <end position="365"/>
    </location>
</feature>
<dbReference type="SMART" id="SM00222">
    <property type="entry name" value="Sec7"/>
    <property type="match status" value="1"/>
</dbReference>
<dbReference type="Proteomes" id="UP001233271">
    <property type="component" value="Chromosome 1"/>
</dbReference>
<dbReference type="Pfam" id="PF01369">
    <property type="entry name" value="Sec7"/>
    <property type="match status" value="1"/>
</dbReference>
<evidence type="ECO:0000313" key="3">
    <source>
        <dbReference type="EMBL" id="BEI88554.1"/>
    </source>
</evidence>
<feature type="region of interest" description="Disordered" evidence="1">
    <location>
        <begin position="1369"/>
        <end position="1389"/>
    </location>
</feature>
<dbReference type="EMBL" id="AP028212">
    <property type="protein sequence ID" value="BEI88554.1"/>
    <property type="molecule type" value="Genomic_DNA"/>
</dbReference>
<feature type="domain" description="SEC7" evidence="2">
    <location>
        <begin position="1038"/>
        <end position="1213"/>
    </location>
</feature>
<evidence type="ECO:0000259" key="2">
    <source>
        <dbReference type="PROSITE" id="PS50190"/>
    </source>
</evidence>
<dbReference type="Gene3D" id="2.30.29.30">
    <property type="entry name" value="Pleckstrin-homology domain (PH domain)/Phosphotyrosine-binding domain (PTB)"/>
    <property type="match status" value="1"/>
</dbReference>
<feature type="region of interest" description="Disordered" evidence="1">
    <location>
        <begin position="634"/>
        <end position="686"/>
    </location>
</feature>
<feature type="compositionally biased region" description="Acidic residues" evidence="1">
    <location>
        <begin position="522"/>
        <end position="534"/>
    </location>
</feature>
<feature type="compositionally biased region" description="Low complexity" evidence="1">
    <location>
        <begin position="1510"/>
        <end position="1524"/>
    </location>
</feature>
<dbReference type="SUPFAM" id="SSF48425">
    <property type="entry name" value="Sec7 domain"/>
    <property type="match status" value="1"/>
</dbReference>
<gene>
    <name evidence="3" type="ORF">CcaverHIS019_0112720</name>
</gene>
<feature type="region of interest" description="Disordered" evidence="1">
    <location>
        <begin position="1501"/>
        <end position="1563"/>
    </location>
</feature>
<feature type="region of interest" description="Disordered" evidence="1">
    <location>
        <begin position="418"/>
        <end position="537"/>
    </location>
</feature>
<feature type="region of interest" description="Disordered" evidence="1">
    <location>
        <begin position="158"/>
        <end position="195"/>
    </location>
</feature>
<dbReference type="KEGG" id="ccac:CcaHIS019_0112720"/>
<dbReference type="Gene3D" id="1.10.1000.11">
    <property type="entry name" value="Arf Nucleotide-binding Site Opener,domain 2"/>
    <property type="match status" value="1"/>
</dbReference>
<dbReference type="GO" id="GO:0005085">
    <property type="term" value="F:guanyl-nucleotide exchange factor activity"/>
    <property type="evidence" value="ECO:0007669"/>
    <property type="project" value="InterPro"/>
</dbReference>
<feature type="region of interest" description="Disordered" evidence="1">
    <location>
        <begin position="28"/>
        <end position="141"/>
    </location>
</feature>
<feature type="compositionally biased region" description="Low complexity" evidence="1">
    <location>
        <begin position="661"/>
        <end position="672"/>
    </location>
</feature>
<dbReference type="RefSeq" id="XP_060453820.1">
    <property type="nucleotide sequence ID" value="XM_060596870.1"/>
</dbReference>
<dbReference type="GeneID" id="85492425"/>
<keyword evidence="4" id="KW-1185">Reference proteome</keyword>
<protein>
    <recommendedName>
        <fullName evidence="2">SEC7 domain-containing protein</fullName>
    </recommendedName>
</protein>
<dbReference type="GO" id="GO:0032012">
    <property type="term" value="P:regulation of ARF protein signal transduction"/>
    <property type="evidence" value="ECO:0007669"/>
    <property type="project" value="InterPro"/>
</dbReference>
<dbReference type="PROSITE" id="PS50190">
    <property type="entry name" value="SEC7"/>
    <property type="match status" value="1"/>
</dbReference>
<feature type="compositionally biased region" description="Basic and acidic residues" evidence="1">
    <location>
        <begin position="753"/>
        <end position="763"/>
    </location>
</feature>
<dbReference type="InterPro" id="IPR023394">
    <property type="entry name" value="Sec7_C_sf"/>
</dbReference>
<feature type="compositionally biased region" description="Polar residues" evidence="1">
    <location>
        <begin position="64"/>
        <end position="77"/>
    </location>
</feature>
<feature type="compositionally biased region" description="Polar residues" evidence="1">
    <location>
        <begin position="1369"/>
        <end position="1381"/>
    </location>
</feature>
<feature type="compositionally biased region" description="Polar residues" evidence="1">
    <location>
        <begin position="104"/>
        <end position="139"/>
    </location>
</feature>
<feature type="region of interest" description="Disordered" evidence="1">
    <location>
        <begin position="337"/>
        <end position="365"/>
    </location>
</feature>
<evidence type="ECO:0000313" key="4">
    <source>
        <dbReference type="Proteomes" id="UP001233271"/>
    </source>
</evidence>
<feature type="compositionally biased region" description="Low complexity" evidence="1">
    <location>
        <begin position="44"/>
        <end position="55"/>
    </location>
</feature>
<dbReference type="SUPFAM" id="SSF50729">
    <property type="entry name" value="PH domain-like"/>
    <property type="match status" value="1"/>
</dbReference>
<dbReference type="InterPro" id="IPR035999">
    <property type="entry name" value="Sec7_dom_sf"/>
</dbReference>
<accession>A0AA48HZS1</accession>
<feature type="region of interest" description="Disordered" evidence="1">
    <location>
        <begin position="753"/>
        <end position="899"/>
    </location>
</feature>
<dbReference type="InterPro" id="IPR011993">
    <property type="entry name" value="PH-like_dom_sf"/>
</dbReference>
<feature type="region of interest" description="Disordered" evidence="1">
    <location>
        <begin position="565"/>
        <end position="621"/>
    </location>
</feature>
<sequence>MSESPARFQAAPAASAEIRSLAIAKLKRAASLPRTPDGRRQPQSRPARGPSAAASEDSHGAPSSFESGMTPSPTKSATHYGGEEELLAASPNGPAIFGGGSAMKRSNSESSSFHMPTPYGSANASPFFTAQASPASNPGTDWAAYQLAQSYLPSISPVPPSNGAAPPSSFPSNLTPGAAGPGRNTPSPLPSLGELRNLSRSNSAAARQNAMNKLIGGAVTPTKARNVGGMLSSSEEDVTLSLPGSARALHRSGTIGVPRMFGMPAETVVDDSTITPIPDTAYDVPRPRLQRSFTVSSSNMGEERRSAVGRRMVERLGARRAARQQEETEVHQLWEERRRTRGSQKGIDISTPDGTPPRPAAAPPAIAPVKPPPTAFAAAVGAGGTAALLGNASSERTASRSTQHSDNVFEYEAHLKRSMSTRTARTEMMDESPASESRPAFDDMGDMSCDHGVDDPTPLPIPELPFTTPKKHAPTESISSSGTTVMGKVPSPAISSLERVPSARSADPFNSYHSSQQSGSMYDDEGEEQLNGDDWDGKVSTHYSGLRSAHVNNFSRQISRPDTYSVVDTNAGHHGHGDTDSAYYSDGVRPISKASEQGSSNSGHVDTSEPRQHKKSSSISKLVGRAMFSAVKPRISVASNDTPPLSPREGAFGSRRQSDASNSHSQHSQYSHRGVSPAPDPKYGKLISPHLFGPKSPVYKQEEADHANNLLIQHQLASGAPSPVSFLPRATANDPRIHNSKLSPFPGIVALESRSRRPSEDQPRLIQQTSDPTLPMLRGMSPHGEVGRSSNDSGGKQRALNSSNNASISSHGGTSAFGTHSSASHSNGHGFASSHNRGLSHSQSDDHRYANNEPLASNPEDPVRNGGPVHTDILRPGAKQRPEIPSFMMNRRRAPPPPIELAESNVVSINDDPVTPPSSKLNKLPPRSRDVLCRMDGVLSLPVNNPSRPDFLDDPPRKLLMSQQVLQVVNMNTVKDRYLFLFNDLLVIAKPVMGSGTTTASLDMKFVVKSIIGLDKLVVSGLSDEPTTDPACHPTVQQFINDFAEDAVSAVRKLVERSNPPLDTTTLASLLFTTDDLDKTQLGLLLASDPDLLLAYIEMFDFNLVRIDEALRLFLLDVRLPAEIHAAEAVLRGFADGYIAVNENSVTFDMELAEDLVLSTLELNDMLYSTFGFAFPNHAISRDIFVTAFESKDPLGLVPTELLEDIYTSIRGGKLIQGLASHESHFARELVQTPVRLPSKLTYHEWSDKFQLSIPKPDPHFQIKLVGTGLELDPPVLDFSRSKDVSFRVRGTKLGSQTMLFERFGASAALYPTLGNVRTFHVERAFMRNTFYVAFPHHLGGKRKYCFSVPDPSLRAKWGAALSRQIWLSSTKKQQQTSGPVSKTAEGRTNRAAEAVALQVLRDALLPNEDKCEEASGSPRSNAASSTLARVLRQGSISAAYPKLAPDEADLPLLPTRGHNAAMPGFVELRTGKELVLLCRQNSLLPAVLQLLQKGMDTSTAMDTQANDNPKAAKAQPQVQPQPKLADHPTPPTQNPTPAAHLQAAQQPKRSAGLRAMMHDRRL</sequence>
<proteinExistence type="predicted"/>
<feature type="compositionally biased region" description="Polar residues" evidence="1">
    <location>
        <begin position="811"/>
        <end position="842"/>
    </location>
</feature>
<name>A0AA48HZS1_9TREE</name>
<feature type="compositionally biased region" description="Polar residues" evidence="1">
    <location>
        <begin position="594"/>
        <end position="605"/>
    </location>
</feature>
<reference evidence="3" key="1">
    <citation type="journal article" date="2023" name="BMC Genomics">
        <title>Chromosome-level genome assemblies of Cutaneotrichosporon spp. (Trichosporonales, Basidiomycota) reveal imbalanced evolution between nucleotide sequences and chromosome synteny.</title>
        <authorList>
            <person name="Kobayashi Y."/>
            <person name="Kayamori A."/>
            <person name="Aoki K."/>
            <person name="Shiwa Y."/>
            <person name="Matsutani M."/>
            <person name="Fujita N."/>
            <person name="Sugita T."/>
            <person name="Iwasaki W."/>
            <person name="Tanaka N."/>
            <person name="Takashima M."/>
        </authorList>
    </citation>
    <scope>NUCLEOTIDE SEQUENCE</scope>
    <source>
        <strain evidence="3">HIS019</strain>
    </source>
</reference>
<organism evidence="3 4">
    <name type="scientific">Cutaneotrichosporon cavernicola</name>
    <dbReference type="NCBI Taxonomy" id="279322"/>
    <lineage>
        <taxon>Eukaryota</taxon>
        <taxon>Fungi</taxon>
        <taxon>Dikarya</taxon>
        <taxon>Basidiomycota</taxon>
        <taxon>Agaricomycotina</taxon>
        <taxon>Tremellomycetes</taxon>
        <taxon>Trichosporonales</taxon>
        <taxon>Trichosporonaceae</taxon>
        <taxon>Cutaneotrichosporon</taxon>
    </lineage>
</organism>
<dbReference type="InterPro" id="IPR000904">
    <property type="entry name" value="Sec7_dom"/>
</dbReference>